<dbReference type="PROSITE" id="PS50846">
    <property type="entry name" value="HMA_2"/>
    <property type="match status" value="1"/>
</dbReference>
<keyword evidence="1" id="KW-0813">Transport</keyword>
<dbReference type="InterPro" id="IPR006121">
    <property type="entry name" value="HMA_dom"/>
</dbReference>
<keyword evidence="10" id="KW-1185">Reference proteome</keyword>
<name>A0AAD8Y325_9STRA</name>
<evidence type="ECO:0000256" key="6">
    <source>
        <dbReference type="ARBA" id="ARBA00023186"/>
    </source>
</evidence>
<sequence>MAETRFDVGMTCEGCANAVKRILGKVEGVSDIQTNVEAKTVVVVHDESVSKDDLLAKLQKWSAASGKSVALSS</sequence>
<dbReference type="GO" id="GO:0016531">
    <property type="term" value="F:copper chaperone activity"/>
    <property type="evidence" value="ECO:0007669"/>
    <property type="project" value="TreeGrafter"/>
</dbReference>
<evidence type="ECO:0000256" key="7">
    <source>
        <dbReference type="ARBA" id="ARBA00038171"/>
    </source>
</evidence>
<dbReference type="InterPro" id="IPR051881">
    <property type="entry name" value="Copper_transport_ATOX1-like"/>
</dbReference>
<evidence type="ECO:0000259" key="8">
    <source>
        <dbReference type="PROSITE" id="PS50846"/>
    </source>
</evidence>
<proteinExistence type="inferred from homology"/>
<evidence type="ECO:0000256" key="3">
    <source>
        <dbReference type="ARBA" id="ARBA00022796"/>
    </source>
</evidence>
<dbReference type="GO" id="GO:0046872">
    <property type="term" value="F:metal ion binding"/>
    <property type="evidence" value="ECO:0007669"/>
    <property type="project" value="UniProtKB-KW"/>
</dbReference>
<evidence type="ECO:0000313" key="9">
    <source>
        <dbReference type="EMBL" id="KAK1738741.1"/>
    </source>
</evidence>
<feature type="domain" description="HMA" evidence="8">
    <location>
        <begin position="1"/>
        <end position="70"/>
    </location>
</feature>
<comment type="caution">
    <text evidence="9">The sequence shown here is derived from an EMBL/GenBank/DDBJ whole genome shotgun (WGS) entry which is preliminary data.</text>
</comment>
<keyword evidence="2" id="KW-0479">Metal-binding</keyword>
<dbReference type="SUPFAM" id="SSF55008">
    <property type="entry name" value="HMA, heavy metal-associated domain"/>
    <property type="match status" value="1"/>
</dbReference>
<dbReference type="Gene3D" id="3.30.70.100">
    <property type="match status" value="1"/>
</dbReference>
<organism evidence="9 10">
    <name type="scientific">Skeletonema marinoi</name>
    <dbReference type="NCBI Taxonomy" id="267567"/>
    <lineage>
        <taxon>Eukaryota</taxon>
        <taxon>Sar</taxon>
        <taxon>Stramenopiles</taxon>
        <taxon>Ochrophyta</taxon>
        <taxon>Bacillariophyta</taxon>
        <taxon>Coscinodiscophyceae</taxon>
        <taxon>Thalassiosirophycidae</taxon>
        <taxon>Thalassiosirales</taxon>
        <taxon>Skeletonemataceae</taxon>
        <taxon>Skeletonema</taxon>
        <taxon>Skeletonema marinoi-dohrnii complex</taxon>
    </lineage>
</organism>
<keyword evidence="5" id="KW-0406">Ion transport</keyword>
<reference evidence="9" key="1">
    <citation type="submission" date="2023-06" db="EMBL/GenBank/DDBJ databases">
        <title>Survivors Of The Sea: Transcriptome response of Skeletonema marinoi to long-term dormancy.</title>
        <authorList>
            <person name="Pinder M.I.M."/>
            <person name="Kourtchenko O."/>
            <person name="Robertson E.K."/>
            <person name="Larsson T."/>
            <person name="Maumus F."/>
            <person name="Osuna-Cruz C.M."/>
            <person name="Vancaester E."/>
            <person name="Stenow R."/>
            <person name="Vandepoele K."/>
            <person name="Ploug H."/>
            <person name="Bruchert V."/>
            <person name="Godhe A."/>
            <person name="Topel M."/>
        </authorList>
    </citation>
    <scope>NUCLEOTIDE SEQUENCE</scope>
    <source>
        <strain evidence="9">R05AC</strain>
    </source>
</reference>
<dbReference type="PANTHER" id="PTHR46365">
    <property type="entry name" value="COPPER TRANSPORT PROTEIN ATOX1"/>
    <property type="match status" value="1"/>
</dbReference>
<dbReference type="PANTHER" id="PTHR46365:SF1">
    <property type="entry name" value="COPPER TRANSPORT PROTEIN ATOX1"/>
    <property type="match status" value="1"/>
</dbReference>
<evidence type="ECO:0000256" key="2">
    <source>
        <dbReference type="ARBA" id="ARBA00022723"/>
    </source>
</evidence>
<comment type="similarity">
    <text evidence="7">Belongs to the ATX1 family.</text>
</comment>
<dbReference type="GO" id="GO:0006825">
    <property type="term" value="P:copper ion transport"/>
    <property type="evidence" value="ECO:0007669"/>
    <property type="project" value="UniProtKB-KW"/>
</dbReference>
<dbReference type="Proteomes" id="UP001224775">
    <property type="component" value="Unassembled WGS sequence"/>
</dbReference>
<accession>A0AAD8Y325</accession>
<dbReference type="CDD" id="cd00371">
    <property type="entry name" value="HMA"/>
    <property type="match status" value="1"/>
</dbReference>
<evidence type="ECO:0000256" key="1">
    <source>
        <dbReference type="ARBA" id="ARBA00022448"/>
    </source>
</evidence>
<protein>
    <recommendedName>
        <fullName evidence="8">HMA domain-containing protein</fullName>
    </recommendedName>
</protein>
<evidence type="ECO:0000256" key="5">
    <source>
        <dbReference type="ARBA" id="ARBA00023065"/>
    </source>
</evidence>
<dbReference type="Pfam" id="PF00403">
    <property type="entry name" value="HMA"/>
    <property type="match status" value="1"/>
</dbReference>
<evidence type="ECO:0000313" key="10">
    <source>
        <dbReference type="Proteomes" id="UP001224775"/>
    </source>
</evidence>
<keyword evidence="3" id="KW-0187">Copper transport</keyword>
<dbReference type="GO" id="GO:0005829">
    <property type="term" value="C:cytosol"/>
    <property type="evidence" value="ECO:0007669"/>
    <property type="project" value="TreeGrafter"/>
</dbReference>
<keyword evidence="4" id="KW-0186">Copper</keyword>
<dbReference type="EMBL" id="JATAAI010000020">
    <property type="protein sequence ID" value="KAK1738741.1"/>
    <property type="molecule type" value="Genomic_DNA"/>
</dbReference>
<dbReference type="AlphaFoldDB" id="A0AAD8Y325"/>
<keyword evidence="6" id="KW-0143">Chaperone</keyword>
<evidence type="ECO:0000256" key="4">
    <source>
        <dbReference type="ARBA" id="ARBA00023008"/>
    </source>
</evidence>
<gene>
    <name evidence="9" type="ORF">QTG54_010771</name>
</gene>
<dbReference type="InterPro" id="IPR036163">
    <property type="entry name" value="HMA_dom_sf"/>
</dbReference>